<sequence length="102" mass="11715">MVHILLSCVPCLPLLPSCLLPSCLLPSCLLPSCFLPFCFTISNPKISFHCNYQNSNFLTIVQNWFKKGKPLSLYHKKPKFKSKTDKFLKGYTISLDLSLKWF</sequence>
<organism evidence="2">
    <name type="scientific">Cacopsylla melanoneura</name>
    <dbReference type="NCBI Taxonomy" id="428564"/>
    <lineage>
        <taxon>Eukaryota</taxon>
        <taxon>Metazoa</taxon>
        <taxon>Ecdysozoa</taxon>
        <taxon>Arthropoda</taxon>
        <taxon>Hexapoda</taxon>
        <taxon>Insecta</taxon>
        <taxon>Pterygota</taxon>
        <taxon>Neoptera</taxon>
        <taxon>Paraneoptera</taxon>
        <taxon>Hemiptera</taxon>
        <taxon>Sternorrhyncha</taxon>
        <taxon>Psylloidea</taxon>
        <taxon>Psyllidae</taxon>
        <taxon>Psyllinae</taxon>
        <taxon>Cacopsylla</taxon>
    </lineage>
</organism>
<accession>A0A8D8Z441</accession>
<feature type="signal peptide" evidence="1">
    <location>
        <begin position="1"/>
        <end position="16"/>
    </location>
</feature>
<dbReference type="EMBL" id="HBUF01419731">
    <property type="protein sequence ID" value="CAG6740568.1"/>
    <property type="molecule type" value="Transcribed_RNA"/>
</dbReference>
<evidence type="ECO:0008006" key="3">
    <source>
        <dbReference type="Google" id="ProtNLM"/>
    </source>
</evidence>
<evidence type="ECO:0000256" key="1">
    <source>
        <dbReference type="SAM" id="SignalP"/>
    </source>
</evidence>
<proteinExistence type="predicted"/>
<reference evidence="2" key="1">
    <citation type="submission" date="2021-05" db="EMBL/GenBank/DDBJ databases">
        <authorList>
            <person name="Alioto T."/>
            <person name="Alioto T."/>
            <person name="Gomez Garrido J."/>
        </authorList>
    </citation>
    <scope>NUCLEOTIDE SEQUENCE</scope>
</reference>
<dbReference type="AlphaFoldDB" id="A0A8D8Z441"/>
<name>A0A8D8Z441_9HEMI</name>
<evidence type="ECO:0000313" key="2">
    <source>
        <dbReference type="EMBL" id="CAG6740568.1"/>
    </source>
</evidence>
<keyword evidence="1" id="KW-0732">Signal</keyword>
<protein>
    <recommendedName>
        <fullName evidence="3">Secreted protein</fullName>
    </recommendedName>
</protein>
<feature type="chain" id="PRO_5034331209" description="Secreted protein" evidence="1">
    <location>
        <begin position="17"/>
        <end position="102"/>
    </location>
</feature>